<accession>A0ABV2SZX6</accession>
<sequence>MGKYQASSDDELLVRLQKGDDAAFTEIYNRYCEMLFAIAYNRVKEVPAAQDIVQDLFTSLWLNRNKIVLRSLKNYLATAIKYLSLAYLRKADRVDTFCNETTKMPATTSTIEYDLHYKYLLQLLQEETNQLPEKCRLIFKYSREDSMTVAEIADQLQISPRTVETQIYKALRHLRKSFKSKMAHFFCWL</sequence>
<evidence type="ECO:0000313" key="8">
    <source>
        <dbReference type="Proteomes" id="UP001549749"/>
    </source>
</evidence>
<dbReference type="NCBIfam" id="TIGR02937">
    <property type="entry name" value="sigma70-ECF"/>
    <property type="match status" value="1"/>
</dbReference>
<protein>
    <submittedName>
        <fullName evidence="7">RNA polymerase sigma-70 factor</fullName>
    </submittedName>
</protein>
<dbReference type="CDD" id="cd06171">
    <property type="entry name" value="Sigma70_r4"/>
    <property type="match status" value="1"/>
</dbReference>
<dbReference type="InterPro" id="IPR014327">
    <property type="entry name" value="RNA_pol_sigma70_bacteroid"/>
</dbReference>
<dbReference type="RefSeq" id="WP_354658979.1">
    <property type="nucleotide sequence ID" value="NZ_JBEXAC010000001.1"/>
</dbReference>
<dbReference type="Gene3D" id="1.10.10.10">
    <property type="entry name" value="Winged helix-like DNA-binding domain superfamily/Winged helix DNA-binding domain"/>
    <property type="match status" value="1"/>
</dbReference>
<evidence type="ECO:0000313" key="7">
    <source>
        <dbReference type="EMBL" id="MET6996333.1"/>
    </source>
</evidence>
<keyword evidence="2" id="KW-0805">Transcription regulation</keyword>
<dbReference type="InterPro" id="IPR013325">
    <property type="entry name" value="RNA_pol_sigma_r2"/>
</dbReference>
<feature type="domain" description="RNA polymerase sigma factor 70 region 4 type 2" evidence="6">
    <location>
        <begin position="122"/>
        <end position="174"/>
    </location>
</feature>
<evidence type="ECO:0000256" key="3">
    <source>
        <dbReference type="ARBA" id="ARBA00023082"/>
    </source>
</evidence>
<evidence type="ECO:0000259" key="5">
    <source>
        <dbReference type="Pfam" id="PF04542"/>
    </source>
</evidence>
<dbReference type="NCBIfam" id="TIGR02985">
    <property type="entry name" value="Sig70_bacteroi1"/>
    <property type="match status" value="1"/>
</dbReference>
<dbReference type="InterPro" id="IPR014284">
    <property type="entry name" value="RNA_pol_sigma-70_dom"/>
</dbReference>
<name>A0ABV2SZX6_9BACT</name>
<dbReference type="Gene3D" id="1.10.1740.10">
    <property type="match status" value="1"/>
</dbReference>
<dbReference type="Pfam" id="PF08281">
    <property type="entry name" value="Sigma70_r4_2"/>
    <property type="match status" value="1"/>
</dbReference>
<reference evidence="7 8" key="1">
    <citation type="submission" date="2024-06" db="EMBL/GenBank/DDBJ databases">
        <title>Chitinophaga defluvii sp. nov., isolated from municipal sewage.</title>
        <authorList>
            <person name="Zhang L."/>
        </authorList>
    </citation>
    <scope>NUCLEOTIDE SEQUENCE [LARGE SCALE GENOMIC DNA]</scope>
    <source>
        <strain evidence="7 8">H8</strain>
    </source>
</reference>
<dbReference type="InterPro" id="IPR013249">
    <property type="entry name" value="RNA_pol_sigma70_r4_t2"/>
</dbReference>
<dbReference type="Proteomes" id="UP001549749">
    <property type="component" value="Unassembled WGS sequence"/>
</dbReference>
<keyword evidence="4" id="KW-0804">Transcription</keyword>
<dbReference type="SUPFAM" id="SSF88659">
    <property type="entry name" value="Sigma3 and sigma4 domains of RNA polymerase sigma factors"/>
    <property type="match status" value="1"/>
</dbReference>
<comment type="caution">
    <text evidence="7">The sequence shown here is derived from an EMBL/GenBank/DDBJ whole genome shotgun (WGS) entry which is preliminary data.</text>
</comment>
<dbReference type="InterPro" id="IPR036388">
    <property type="entry name" value="WH-like_DNA-bd_sf"/>
</dbReference>
<dbReference type="SUPFAM" id="SSF88946">
    <property type="entry name" value="Sigma2 domain of RNA polymerase sigma factors"/>
    <property type="match status" value="1"/>
</dbReference>
<dbReference type="PANTHER" id="PTHR43133">
    <property type="entry name" value="RNA POLYMERASE ECF-TYPE SIGMA FACTO"/>
    <property type="match status" value="1"/>
</dbReference>
<feature type="domain" description="RNA polymerase sigma-70 region 2" evidence="5">
    <location>
        <begin position="27"/>
        <end position="93"/>
    </location>
</feature>
<proteinExistence type="inferred from homology"/>
<dbReference type="InterPro" id="IPR039425">
    <property type="entry name" value="RNA_pol_sigma-70-like"/>
</dbReference>
<dbReference type="EMBL" id="JBEXAC010000001">
    <property type="protein sequence ID" value="MET6996333.1"/>
    <property type="molecule type" value="Genomic_DNA"/>
</dbReference>
<dbReference type="PANTHER" id="PTHR43133:SF46">
    <property type="entry name" value="RNA POLYMERASE SIGMA-70 FACTOR ECF SUBFAMILY"/>
    <property type="match status" value="1"/>
</dbReference>
<evidence type="ECO:0000256" key="4">
    <source>
        <dbReference type="ARBA" id="ARBA00023163"/>
    </source>
</evidence>
<gene>
    <name evidence="7" type="ORF">ABR189_03100</name>
</gene>
<evidence type="ECO:0000259" key="6">
    <source>
        <dbReference type="Pfam" id="PF08281"/>
    </source>
</evidence>
<keyword evidence="8" id="KW-1185">Reference proteome</keyword>
<organism evidence="7 8">
    <name type="scientific">Chitinophaga defluvii</name>
    <dbReference type="NCBI Taxonomy" id="3163343"/>
    <lineage>
        <taxon>Bacteria</taxon>
        <taxon>Pseudomonadati</taxon>
        <taxon>Bacteroidota</taxon>
        <taxon>Chitinophagia</taxon>
        <taxon>Chitinophagales</taxon>
        <taxon>Chitinophagaceae</taxon>
        <taxon>Chitinophaga</taxon>
    </lineage>
</organism>
<dbReference type="InterPro" id="IPR013324">
    <property type="entry name" value="RNA_pol_sigma_r3/r4-like"/>
</dbReference>
<evidence type="ECO:0000256" key="2">
    <source>
        <dbReference type="ARBA" id="ARBA00023015"/>
    </source>
</evidence>
<comment type="similarity">
    <text evidence="1">Belongs to the sigma-70 factor family. ECF subfamily.</text>
</comment>
<evidence type="ECO:0000256" key="1">
    <source>
        <dbReference type="ARBA" id="ARBA00010641"/>
    </source>
</evidence>
<dbReference type="Pfam" id="PF04542">
    <property type="entry name" value="Sigma70_r2"/>
    <property type="match status" value="1"/>
</dbReference>
<dbReference type="InterPro" id="IPR007627">
    <property type="entry name" value="RNA_pol_sigma70_r2"/>
</dbReference>
<keyword evidence="3" id="KW-0731">Sigma factor</keyword>